<dbReference type="CDD" id="cd06257">
    <property type="entry name" value="DnaJ"/>
    <property type="match status" value="1"/>
</dbReference>
<dbReference type="EMBL" id="SLWX01000018">
    <property type="protein sequence ID" value="TCO72575.1"/>
    <property type="molecule type" value="Genomic_DNA"/>
</dbReference>
<evidence type="ECO:0000313" key="11">
    <source>
        <dbReference type="Proteomes" id="UP000294980"/>
    </source>
</evidence>
<keyword evidence="3 7" id="KW-0812">Transmembrane</keyword>
<evidence type="ECO:0000256" key="2">
    <source>
        <dbReference type="ARBA" id="ARBA00022519"/>
    </source>
</evidence>
<name>A0A4R2L0P5_9GAMM</name>
<keyword evidence="5 7" id="KW-0472">Membrane</keyword>
<feature type="topological domain" description="Periplasmic" evidence="7">
    <location>
        <begin position="1"/>
        <end position="5"/>
    </location>
</feature>
<comment type="caution">
    <text evidence="10">The sequence shown here is derived from an EMBL/GenBank/DDBJ whole genome shotgun (WGS) entry which is preliminary data.</text>
</comment>
<dbReference type="NCBIfam" id="NF006948">
    <property type="entry name" value="PRK09430.1"/>
    <property type="match status" value="1"/>
</dbReference>
<dbReference type="InterPro" id="IPR001623">
    <property type="entry name" value="DnaJ_domain"/>
</dbReference>
<evidence type="ECO:0000313" key="10">
    <source>
        <dbReference type="EMBL" id="TCO72575.1"/>
    </source>
</evidence>
<feature type="topological domain" description="Cytoplasmic" evidence="7">
    <location>
        <begin position="30"/>
        <end position="265"/>
    </location>
</feature>
<dbReference type="InterPro" id="IPR007791">
    <property type="entry name" value="DjlA_N"/>
</dbReference>
<evidence type="ECO:0000256" key="6">
    <source>
        <dbReference type="ARBA" id="ARBA00023186"/>
    </source>
</evidence>
<comment type="domain">
    <text evidence="7">The transmembrane domain is a dimerization domain.</text>
</comment>
<comment type="subunit">
    <text evidence="7">Homodimer.</text>
</comment>
<dbReference type="Gene3D" id="1.10.287.110">
    <property type="entry name" value="DnaJ domain"/>
    <property type="match status" value="1"/>
</dbReference>
<comment type="function">
    <text evidence="7">Regulatory DnaK co-chaperone. Direct interaction between DnaK and DjlA is needed for the induction of the wcaABCDE operon, involved in the synthesis of a colanic acid polysaccharide capsule, possibly through activation of the RcsB/RcsC phosphotransfer signaling pathway. The colanic acid capsule may help the bacterium survive conditions outside the host.</text>
</comment>
<evidence type="ECO:0000259" key="9">
    <source>
        <dbReference type="PROSITE" id="PS50076"/>
    </source>
</evidence>
<gene>
    <name evidence="7" type="primary">djlA</name>
    <name evidence="10" type="ORF">EV688_1182</name>
</gene>
<dbReference type="PRINTS" id="PR00625">
    <property type="entry name" value="JDOMAIN"/>
</dbReference>
<feature type="domain" description="J" evidence="9">
    <location>
        <begin position="199"/>
        <end position="265"/>
    </location>
</feature>
<keyword evidence="2 7" id="KW-0997">Cell inner membrane</keyword>
<organism evidence="10 11">
    <name type="scientific">Chromatocurvus halotolerans</name>
    <dbReference type="NCBI Taxonomy" id="1132028"/>
    <lineage>
        <taxon>Bacteria</taxon>
        <taxon>Pseudomonadati</taxon>
        <taxon>Pseudomonadota</taxon>
        <taxon>Gammaproteobacteria</taxon>
        <taxon>Cellvibrionales</taxon>
        <taxon>Halieaceae</taxon>
        <taxon>Chromatocurvus</taxon>
    </lineage>
</organism>
<dbReference type="PANTHER" id="PTHR24074">
    <property type="entry name" value="CO-CHAPERONE PROTEIN DJLA"/>
    <property type="match status" value="1"/>
</dbReference>
<proteinExistence type="inferred from homology"/>
<sequence>MFYGKLVAGLIGLLVAGPVGLILGLLLGHAFDRGLLKTLHYGSPEQIARTQKSFFDTCFLLLGHVAKADGRVSEKEVAHTEALFRQMGLDAHQRQEAISLFKRGSAAGFDPEPVVAEFLRACHGQRRLRQTLLLFLISLALADHALEPAERAVLGRLAGLLGYSDAQLEQLLNMTRAQEHFHGDRGASGGVQPGTSLKDAYAALGVSEKVDDRALKRAYRKLMSEHHPDKLIARGVPEDMLKVATERAQEIQVAYDMIRKSRGLK</sequence>
<dbReference type="Gene3D" id="1.10.3680.10">
    <property type="entry name" value="TerB-like"/>
    <property type="match status" value="1"/>
</dbReference>
<dbReference type="SUPFAM" id="SSF158682">
    <property type="entry name" value="TerB-like"/>
    <property type="match status" value="1"/>
</dbReference>
<evidence type="ECO:0000256" key="5">
    <source>
        <dbReference type="ARBA" id="ARBA00023136"/>
    </source>
</evidence>
<dbReference type="PROSITE" id="PS50076">
    <property type="entry name" value="DNAJ_2"/>
    <property type="match status" value="1"/>
</dbReference>
<dbReference type="SUPFAM" id="SSF46565">
    <property type="entry name" value="Chaperone J-domain"/>
    <property type="match status" value="1"/>
</dbReference>
<dbReference type="CDD" id="cd07316">
    <property type="entry name" value="terB_like_DjlA"/>
    <property type="match status" value="1"/>
</dbReference>
<dbReference type="GO" id="GO:0005886">
    <property type="term" value="C:plasma membrane"/>
    <property type="evidence" value="ECO:0007669"/>
    <property type="project" value="UniProtKB-SubCell"/>
</dbReference>
<evidence type="ECO:0000256" key="7">
    <source>
        <dbReference type="HAMAP-Rule" id="MF_01153"/>
    </source>
</evidence>
<evidence type="ECO:0000256" key="1">
    <source>
        <dbReference type="ARBA" id="ARBA00022475"/>
    </source>
</evidence>
<dbReference type="InterPro" id="IPR050817">
    <property type="entry name" value="DjlA_DnaK_co-chaperone"/>
</dbReference>
<dbReference type="Proteomes" id="UP000294980">
    <property type="component" value="Unassembled WGS sequence"/>
</dbReference>
<reference evidence="10 11" key="1">
    <citation type="submission" date="2019-03" db="EMBL/GenBank/DDBJ databases">
        <title>Genomic Encyclopedia of Type Strains, Phase IV (KMG-IV): sequencing the most valuable type-strain genomes for metagenomic binning, comparative biology and taxonomic classification.</title>
        <authorList>
            <person name="Goeker M."/>
        </authorList>
    </citation>
    <scope>NUCLEOTIDE SEQUENCE [LARGE SCALE GENOMIC DNA]</scope>
    <source>
        <strain evidence="10 11">DSM 23344</strain>
    </source>
</reference>
<evidence type="ECO:0000256" key="3">
    <source>
        <dbReference type="ARBA" id="ARBA00022692"/>
    </source>
</evidence>
<keyword evidence="4 7" id="KW-1133">Transmembrane helix</keyword>
<dbReference type="InterPro" id="IPR029024">
    <property type="entry name" value="TerB-like"/>
</dbReference>
<protein>
    <recommendedName>
        <fullName evidence="7">Co-chaperone protein DjlA</fullName>
    </recommendedName>
</protein>
<evidence type="ECO:0000256" key="8">
    <source>
        <dbReference type="SAM" id="Phobius"/>
    </source>
</evidence>
<dbReference type="Pfam" id="PF05099">
    <property type="entry name" value="TerB"/>
    <property type="match status" value="1"/>
</dbReference>
<dbReference type="AlphaFoldDB" id="A0A4R2L0P5"/>
<evidence type="ECO:0000256" key="4">
    <source>
        <dbReference type="ARBA" id="ARBA00022989"/>
    </source>
</evidence>
<dbReference type="OrthoDB" id="9782583at2"/>
<comment type="subcellular location">
    <subcellularLocation>
        <location evidence="7">Cell inner membrane</location>
        <topology evidence="7">Single-pass type III membrane protein</topology>
    </subcellularLocation>
</comment>
<keyword evidence="6 7" id="KW-0143">Chaperone</keyword>
<accession>A0A4R2L0P5</accession>
<keyword evidence="11" id="KW-1185">Reference proteome</keyword>
<dbReference type="InterPro" id="IPR023749">
    <property type="entry name" value="DjlA"/>
</dbReference>
<dbReference type="Pfam" id="PF00226">
    <property type="entry name" value="DnaJ"/>
    <property type="match status" value="1"/>
</dbReference>
<dbReference type="HAMAP" id="MF_01153">
    <property type="entry name" value="DjlA"/>
    <property type="match status" value="1"/>
</dbReference>
<dbReference type="RefSeq" id="WP_117319307.1">
    <property type="nucleotide sequence ID" value="NZ_QQSW01000022.1"/>
</dbReference>
<dbReference type="GO" id="GO:0051087">
    <property type="term" value="F:protein-folding chaperone binding"/>
    <property type="evidence" value="ECO:0007669"/>
    <property type="project" value="InterPro"/>
</dbReference>
<dbReference type="InterPro" id="IPR036869">
    <property type="entry name" value="J_dom_sf"/>
</dbReference>
<dbReference type="SMART" id="SM00271">
    <property type="entry name" value="DnaJ"/>
    <property type="match status" value="1"/>
</dbReference>
<feature type="transmembrane region" description="Helical" evidence="8">
    <location>
        <begin position="6"/>
        <end position="27"/>
    </location>
</feature>
<keyword evidence="1 7" id="KW-1003">Cell membrane</keyword>